<dbReference type="PANTHER" id="PTHR11177">
    <property type="entry name" value="CHITINASE"/>
    <property type="match status" value="1"/>
</dbReference>
<dbReference type="PANTHER" id="PTHR11177:SF317">
    <property type="entry name" value="CHITINASE 12-RELATED"/>
    <property type="match status" value="1"/>
</dbReference>
<evidence type="ECO:0000256" key="4">
    <source>
        <dbReference type="RuleBase" id="RU000489"/>
    </source>
</evidence>
<dbReference type="GO" id="GO:0004568">
    <property type="term" value="F:chitinase activity"/>
    <property type="evidence" value="ECO:0007669"/>
    <property type="project" value="UniProtKB-ARBA"/>
</dbReference>
<organism evidence="7">
    <name type="scientific">Anoplophora glabripennis</name>
    <name type="common">Asian longhorn beetle</name>
    <name type="synonym">Anoplophora nobilis</name>
    <dbReference type="NCBI Taxonomy" id="217634"/>
    <lineage>
        <taxon>Eukaryota</taxon>
        <taxon>Metazoa</taxon>
        <taxon>Ecdysozoa</taxon>
        <taxon>Arthropoda</taxon>
        <taxon>Hexapoda</taxon>
        <taxon>Insecta</taxon>
        <taxon>Pterygota</taxon>
        <taxon>Neoptera</taxon>
        <taxon>Endopterygota</taxon>
        <taxon>Coleoptera</taxon>
        <taxon>Polyphaga</taxon>
        <taxon>Cucujiformia</taxon>
        <taxon>Chrysomeloidea</taxon>
        <taxon>Cerambycidae</taxon>
        <taxon>Lamiinae</taxon>
        <taxon>Lamiini</taxon>
        <taxon>Anoplophora</taxon>
    </lineage>
</organism>
<dbReference type="FunFam" id="3.10.50.10:FF:000001">
    <property type="entry name" value="Chitinase 3-like 1"/>
    <property type="match status" value="1"/>
</dbReference>
<evidence type="ECO:0000259" key="6">
    <source>
        <dbReference type="PROSITE" id="PS51910"/>
    </source>
</evidence>
<dbReference type="InterPro" id="IPR001579">
    <property type="entry name" value="Glyco_hydro_18_chit_AS"/>
</dbReference>
<dbReference type="GO" id="GO:0006032">
    <property type="term" value="P:chitin catabolic process"/>
    <property type="evidence" value="ECO:0007669"/>
    <property type="project" value="UniProtKB-ARBA"/>
</dbReference>
<sequence>MASTEESRKSFANSVLRFLVYYGFDGLDMDWEYPTARGGIAADAENYVALLKVIKEAISPWGLTLTTAVPIDDALLGTAYDASAMAEIVDYVHLMAYDYVPSTSKVTGLSAPLSAIKNTVSNWINAGLPAKKMILGIPSYGRNYVLENENKHDIGDPVLNAGLPGDYTSEDGFLAYYEVMQIVNDQFLFMESVEIDGTNYAYGSGEWITYETEATVRTKAQYAIDEGLGGIMMWSVDTDDFQGLYGKKFPLLSAINDVIKKT</sequence>
<proteinExistence type="inferred from homology"/>
<evidence type="ECO:0000256" key="1">
    <source>
        <dbReference type="ARBA" id="ARBA00022801"/>
    </source>
</evidence>
<dbReference type="GO" id="GO:0005975">
    <property type="term" value="P:carbohydrate metabolic process"/>
    <property type="evidence" value="ECO:0007669"/>
    <property type="project" value="InterPro"/>
</dbReference>
<dbReference type="InterPro" id="IPR017853">
    <property type="entry name" value="GH"/>
</dbReference>
<dbReference type="PROSITE" id="PS01095">
    <property type="entry name" value="GH18_1"/>
    <property type="match status" value="1"/>
</dbReference>
<dbReference type="Gene3D" id="3.20.20.80">
    <property type="entry name" value="Glycosidases"/>
    <property type="match status" value="1"/>
</dbReference>
<name>V5GVS8_ANOGL</name>
<dbReference type="InterPro" id="IPR001223">
    <property type="entry name" value="Glyco_hydro18_cat"/>
</dbReference>
<keyword evidence="3 4" id="KW-0326">Glycosidase</keyword>
<dbReference type="PROSITE" id="PS51910">
    <property type="entry name" value="GH18_2"/>
    <property type="match status" value="1"/>
</dbReference>
<dbReference type="SUPFAM" id="SSF51445">
    <property type="entry name" value="(Trans)glycosidases"/>
    <property type="match status" value="1"/>
</dbReference>
<dbReference type="Gene3D" id="3.10.50.10">
    <property type="match status" value="1"/>
</dbReference>
<dbReference type="SUPFAM" id="SSF54556">
    <property type="entry name" value="Chitinase insertion domain"/>
    <property type="match status" value="1"/>
</dbReference>
<dbReference type="InterPro" id="IPR050314">
    <property type="entry name" value="Glycosyl_Hydrlase_18"/>
</dbReference>
<accession>V5GVS8</accession>
<dbReference type="SMART" id="SM00636">
    <property type="entry name" value="Glyco_18"/>
    <property type="match status" value="1"/>
</dbReference>
<dbReference type="Pfam" id="PF00704">
    <property type="entry name" value="Glyco_hydro_18"/>
    <property type="match status" value="1"/>
</dbReference>
<keyword evidence="1 4" id="KW-0378">Hydrolase</keyword>
<gene>
    <name evidence="7" type="primary">CHIT1</name>
</gene>
<dbReference type="AlphaFoldDB" id="V5GVS8"/>
<dbReference type="InterPro" id="IPR029070">
    <property type="entry name" value="Chitinase_insertion_sf"/>
</dbReference>
<dbReference type="OrthoDB" id="73875at2759"/>
<keyword evidence="2" id="KW-1015">Disulfide bond</keyword>
<comment type="similarity">
    <text evidence="5">Belongs to the glycosyl hydrolase 18 family.</text>
</comment>
<dbReference type="EMBL" id="GALX01002664">
    <property type="protein sequence ID" value="JAB65802.1"/>
    <property type="molecule type" value="Transcribed_RNA"/>
</dbReference>
<evidence type="ECO:0000256" key="2">
    <source>
        <dbReference type="ARBA" id="ARBA00023157"/>
    </source>
</evidence>
<evidence type="ECO:0000313" key="7">
    <source>
        <dbReference type="EMBL" id="JAB65802.1"/>
    </source>
</evidence>
<evidence type="ECO:0000256" key="3">
    <source>
        <dbReference type="ARBA" id="ARBA00023295"/>
    </source>
</evidence>
<protein>
    <submittedName>
        <fullName evidence="7">Chitotriosidase</fullName>
    </submittedName>
</protein>
<dbReference type="InterPro" id="IPR011583">
    <property type="entry name" value="Chitinase_II/V-like_cat"/>
</dbReference>
<feature type="domain" description="GH18" evidence="6">
    <location>
        <begin position="1"/>
        <end position="262"/>
    </location>
</feature>
<dbReference type="GO" id="GO:0008061">
    <property type="term" value="F:chitin binding"/>
    <property type="evidence" value="ECO:0007669"/>
    <property type="project" value="InterPro"/>
</dbReference>
<dbReference type="GO" id="GO:0005576">
    <property type="term" value="C:extracellular region"/>
    <property type="evidence" value="ECO:0007669"/>
    <property type="project" value="TreeGrafter"/>
</dbReference>
<reference evidence="7" key="1">
    <citation type="submission" date="2013-07" db="EMBL/GenBank/DDBJ databases">
        <title>Midgut Transcriptome Profiling of Anoplphora glabripennis, a Lignocellulose Degrading, Wood-Boring Cerambycid.</title>
        <authorList>
            <person name="Scully E.D."/>
            <person name="Hoover K."/>
            <person name="Carlson J.E."/>
            <person name="Tien M."/>
            <person name="Geib S.M."/>
        </authorList>
    </citation>
    <scope>NUCLEOTIDE SEQUENCE</scope>
</reference>
<evidence type="ECO:0000256" key="5">
    <source>
        <dbReference type="RuleBase" id="RU004453"/>
    </source>
</evidence>